<comment type="caution">
    <text evidence="2">The sequence shown here is derived from an EMBL/GenBank/DDBJ whole genome shotgun (WGS) entry which is preliminary data.</text>
</comment>
<dbReference type="RefSeq" id="WP_313819578.1">
    <property type="nucleotide sequence ID" value="NZ_JAVLAO010000001.1"/>
</dbReference>
<evidence type="ECO:0000256" key="1">
    <source>
        <dbReference type="SAM" id="SignalP"/>
    </source>
</evidence>
<evidence type="ECO:0008006" key="4">
    <source>
        <dbReference type="Google" id="ProtNLM"/>
    </source>
</evidence>
<evidence type="ECO:0000313" key="2">
    <source>
        <dbReference type="EMBL" id="MDT7039467.1"/>
    </source>
</evidence>
<proteinExistence type="predicted"/>
<evidence type="ECO:0000313" key="3">
    <source>
        <dbReference type="Proteomes" id="UP001263852"/>
    </source>
</evidence>
<feature type="chain" id="PRO_5043813060" description="Peptidase MA-like domain-containing protein" evidence="1">
    <location>
        <begin position="24"/>
        <end position="421"/>
    </location>
</feature>
<protein>
    <recommendedName>
        <fullName evidence="4">Peptidase MA-like domain-containing protein</fullName>
    </recommendedName>
</protein>
<accession>A0AAW8WHQ3</accession>
<organism evidence="2 3">
    <name type="scientific">Lactiplantibacillus pentosus</name>
    <name type="common">Lactobacillus pentosus</name>
    <dbReference type="NCBI Taxonomy" id="1589"/>
    <lineage>
        <taxon>Bacteria</taxon>
        <taxon>Bacillati</taxon>
        <taxon>Bacillota</taxon>
        <taxon>Bacilli</taxon>
        <taxon>Lactobacillales</taxon>
        <taxon>Lactobacillaceae</taxon>
        <taxon>Lactiplantibacillus</taxon>
    </lineage>
</organism>
<dbReference type="Proteomes" id="UP001263852">
    <property type="component" value="Unassembled WGS sequence"/>
</dbReference>
<sequence>MKILLMVVAAFISLSVDLLMSHADSTRNVTIKSLNVKVYDTDASTAVSMPNSEYSISYVDSEGLQQSLTSGETDSEGLITNVELKEVPTTASKLEITYTMGNETRGYIKNLSTDKPYTITFGKSIPEGNVISYKTSARFATSGEANSYTLHYLVARMNYYYNEVVNQTTHDIQVAHATDSSISEFRNQPINLYYERGSFVDVDNGFYRNGHDRSGVADIVLSDHASLSTFTDYYIKHAIAHEWTHWNLVRTANLPSGSYKNHYSYNEQTTTSYKEGGPAFVADMLTHEYSLADVDSEAQNDNYNGVNRLYGKSIIRTVEQVLYDLLDVSSNNENEDYFVSESLLNTADYTNEQISEINFGVLYAQMMQSKAKNLSEFLQYIQEKYVTSDTDKSNFQQVLTLNGLSSTGDFTLDADGNLLTE</sequence>
<dbReference type="EMBL" id="JAVLAO010000001">
    <property type="protein sequence ID" value="MDT7039467.1"/>
    <property type="molecule type" value="Genomic_DNA"/>
</dbReference>
<keyword evidence="1" id="KW-0732">Signal</keyword>
<reference evidence="2" key="1">
    <citation type="submission" date="2023-08" db="EMBL/GenBank/DDBJ databases">
        <authorList>
            <person name="Page C.A."/>
            <person name="Perez-Diaz I.M."/>
        </authorList>
    </citation>
    <scope>NUCLEOTIDE SEQUENCE</scope>
    <source>
        <strain evidence="2">1.8.9</strain>
    </source>
</reference>
<name>A0AAW8WHQ3_LACPE</name>
<gene>
    <name evidence="2" type="ORF">RI555_10790</name>
</gene>
<dbReference type="AlphaFoldDB" id="A0AAW8WHQ3"/>
<feature type="signal peptide" evidence="1">
    <location>
        <begin position="1"/>
        <end position="23"/>
    </location>
</feature>